<protein>
    <recommendedName>
        <fullName evidence="2">AD domain-containing protein</fullName>
    </recommendedName>
</protein>
<dbReference type="InterPro" id="IPR047574">
    <property type="entry name" value="AD"/>
</dbReference>
<evidence type="ECO:0000313" key="4">
    <source>
        <dbReference type="Proteomes" id="UP000278143"/>
    </source>
</evidence>
<dbReference type="Proteomes" id="UP000278143">
    <property type="component" value="Unassembled WGS sequence"/>
</dbReference>
<evidence type="ECO:0000256" key="1">
    <source>
        <dbReference type="SAM" id="MobiDB-lite"/>
    </source>
</evidence>
<accession>A0A4P9Z4C7</accession>
<sequence>MSTRATTASPSANAGAHGSTATANQGHQQGVRSSAWTIGLPVQVKTTAGDTIQGRIFAYDSPSSSGQTNGKPTYSVLRVGFIQSVTSLKQQNGAADASGFPELAPLPIDRLRTREAKAIKDAHQTEARRGVGVNKEAQDIFDALSKT</sequence>
<reference evidence="4" key="1">
    <citation type="journal article" date="2018" name="Nat. Microbiol.">
        <title>Leveraging single-cell genomics to expand the fungal tree of life.</title>
        <authorList>
            <person name="Ahrendt S.R."/>
            <person name="Quandt C.A."/>
            <person name="Ciobanu D."/>
            <person name="Clum A."/>
            <person name="Salamov A."/>
            <person name="Andreopoulos B."/>
            <person name="Cheng J.F."/>
            <person name="Woyke T."/>
            <person name="Pelin A."/>
            <person name="Henrissat B."/>
            <person name="Reynolds N.K."/>
            <person name="Benny G.L."/>
            <person name="Smith M.E."/>
            <person name="James T.Y."/>
            <person name="Grigoriev I.V."/>
        </authorList>
    </citation>
    <scope>NUCLEOTIDE SEQUENCE [LARGE SCALE GENOMIC DNA]</scope>
    <source>
        <strain evidence="4">Benny S71-1</strain>
    </source>
</reference>
<keyword evidence="4" id="KW-1185">Reference proteome</keyword>
<feature type="region of interest" description="Disordered" evidence="1">
    <location>
        <begin position="1"/>
        <end position="34"/>
    </location>
</feature>
<dbReference type="AlphaFoldDB" id="A0A4P9Z4C7"/>
<dbReference type="PANTHER" id="PTHR13542">
    <property type="entry name" value="LSM12 HOMOLOG"/>
    <property type="match status" value="1"/>
</dbReference>
<dbReference type="Pfam" id="PF09793">
    <property type="entry name" value="AD"/>
    <property type="match status" value="1"/>
</dbReference>
<proteinExistence type="predicted"/>
<evidence type="ECO:0000313" key="3">
    <source>
        <dbReference type="EMBL" id="RKP27423.1"/>
    </source>
</evidence>
<feature type="domain" description="AD" evidence="2">
    <location>
        <begin position="104"/>
        <end position="147"/>
    </location>
</feature>
<dbReference type="EMBL" id="KZ989209">
    <property type="protein sequence ID" value="RKP27423.1"/>
    <property type="molecule type" value="Genomic_DNA"/>
</dbReference>
<dbReference type="InterPro" id="IPR019181">
    <property type="entry name" value="LSM12_ABD"/>
</dbReference>
<evidence type="ECO:0000259" key="2">
    <source>
        <dbReference type="PROSITE" id="PS52001"/>
    </source>
</evidence>
<dbReference type="InterPro" id="IPR039683">
    <property type="entry name" value="Lsm12-like"/>
</dbReference>
<name>A0A4P9Z4C7_9FUNG</name>
<feature type="compositionally biased region" description="Polar residues" evidence="1">
    <location>
        <begin position="1"/>
        <end position="12"/>
    </location>
</feature>
<organism evidence="3 4">
    <name type="scientific">Syncephalis pseudoplumigaleata</name>
    <dbReference type="NCBI Taxonomy" id="1712513"/>
    <lineage>
        <taxon>Eukaryota</taxon>
        <taxon>Fungi</taxon>
        <taxon>Fungi incertae sedis</taxon>
        <taxon>Zoopagomycota</taxon>
        <taxon>Zoopagomycotina</taxon>
        <taxon>Zoopagomycetes</taxon>
        <taxon>Zoopagales</taxon>
        <taxon>Piptocephalidaceae</taxon>
        <taxon>Syncephalis</taxon>
    </lineage>
</organism>
<dbReference type="PROSITE" id="PS52001">
    <property type="entry name" value="AD"/>
    <property type="match status" value="1"/>
</dbReference>
<dbReference type="OrthoDB" id="1057137at2759"/>
<feature type="compositionally biased region" description="Polar residues" evidence="1">
    <location>
        <begin position="19"/>
        <end position="34"/>
    </location>
</feature>
<gene>
    <name evidence="3" type="ORF">SYNPS1DRAFT_21038</name>
</gene>